<dbReference type="EMBL" id="BGZK01000395">
    <property type="protein sequence ID" value="GBP41218.1"/>
    <property type="molecule type" value="Genomic_DNA"/>
</dbReference>
<keyword evidence="2" id="KW-1185">Reference proteome</keyword>
<evidence type="ECO:0000313" key="1">
    <source>
        <dbReference type="EMBL" id="GBP41218.1"/>
    </source>
</evidence>
<accession>A0A4C1VQ14</accession>
<dbReference type="Proteomes" id="UP000299102">
    <property type="component" value="Unassembled WGS sequence"/>
</dbReference>
<dbReference type="AlphaFoldDB" id="A0A4C1VQ14"/>
<reference evidence="1 2" key="1">
    <citation type="journal article" date="2019" name="Commun. Biol.">
        <title>The bagworm genome reveals a unique fibroin gene that provides high tensile strength.</title>
        <authorList>
            <person name="Kono N."/>
            <person name="Nakamura H."/>
            <person name="Ohtoshi R."/>
            <person name="Tomita M."/>
            <person name="Numata K."/>
            <person name="Arakawa K."/>
        </authorList>
    </citation>
    <scope>NUCLEOTIDE SEQUENCE [LARGE SCALE GENOMIC DNA]</scope>
</reference>
<protein>
    <submittedName>
        <fullName evidence="1">Uncharacterized protein</fullName>
    </submittedName>
</protein>
<organism evidence="1 2">
    <name type="scientific">Eumeta variegata</name>
    <name type="common">Bagworm moth</name>
    <name type="synonym">Eumeta japonica</name>
    <dbReference type="NCBI Taxonomy" id="151549"/>
    <lineage>
        <taxon>Eukaryota</taxon>
        <taxon>Metazoa</taxon>
        <taxon>Ecdysozoa</taxon>
        <taxon>Arthropoda</taxon>
        <taxon>Hexapoda</taxon>
        <taxon>Insecta</taxon>
        <taxon>Pterygota</taxon>
        <taxon>Neoptera</taxon>
        <taxon>Endopterygota</taxon>
        <taxon>Lepidoptera</taxon>
        <taxon>Glossata</taxon>
        <taxon>Ditrysia</taxon>
        <taxon>Tineoidea</taxon>
        <taxon>Psychidae</taxon>
        <taxon>Oiketicinae</taxon>
        <taxon>Eumeta</taxon>
    </lineage>
</organism>
<name>A0A4C1VQ14_EUMVA</name>
<sequence>MLRAVVIEAGVRSLTAHSKTKKGREPRRSTRYDRESVFRAHVAFMREKCKEHGHTSIKMYGTHMCRRMLHLQIAVRSMQRSSTSTLWTTREWSRVWKEFCYPDRGLDNNMDPTRVSVQVTSCTEGIS</sequence>
<evidence type="ECO:0000313" key="2">
    <source>
        <dbReference type="Proteomes" id="UP000299102"/>
    </source>
</evidence>
<proteinExistence type="predicted"/>
<comment type="caution">
    <text evidence="1">The sequence shown here is derived from an EMBL/GenBank/DDBJ whole genome shotgun (WGS) entry which is preliminary data.</text>
</comment>
<gene>
    <name evidence="1" type="ORF">EVAR_30656_1</name>
</gene>